<evidence type="ECO:0000256" key="2">
    <source>
        <dbReference type="ARBA" id="ARBA00022676"/>
    </source>
</evidence>
<dbReference type="InterPro" id="IPR029044">
    <property type="entry name" value="Nucleotide-diphossugar_trans"/>
</dbReference>
<gene>
    <name evidence="6" type="ORF">A3B49_00955</name>
</gene>
<evidence type="ECO:0000256" key="3">
    <source>
        <dbReference type="ARBA" id="ARBA00022679"/>
    </source>
</evidence>
<dbReference type="Pfam" id="PF00535">
    <property type="entry name" value="Glycos_transf_2"/>
    <property type="match status" value="1"/>
</dbReference>
<keyword evidence="4" id="KW-0472">Membrane</keyword>
<dbReference type="EMBL" id="MFDO01000018">
    <property type="protein sequence ID" value="OGE65440.1"/>
    <property type="molecule type" value="Genomic_DNA"/>
</dbReference>
<organism evidence="6 7">
    <name type="scientific">Candidatus Daviesbacteria bacterium RIFCSPLOWO2_01_FULL_40_24</name>
    <dbReference type="NCBI Taxonomy" id="1797787"/>
    <lineage>
        <taxon>Bacteria</taxon>
        <taxon>Candidatus Daviesiibacteriota</taxon>
    </lineage>
</organism>
<dbReference type="Gene3D" id="3.90.550.10">
    <property type="entry name" value="Spore Coat Polysaccharide Biosynthesis Protein SpsA, Chain A"/>
    <property type="match status" value="1"/>
</dbReference>
<dbReference type="PANTHER" id="PTHR43179:SF12">
    <property type="entry name" value="GALACTOFURANOSYLTRANSFERASE GLFT2"/>
    <property type="match status" value="1"/>
</dbReference>
<comment type="similarity">
    <text evidence="1">Belongs to the glycosyltransferase 2 family.</text>
</comment>
<accession>A0A1F5MJG4</accession>
<feature type="domain" description="Glycosyltransferase 2-like" evidence="5">
    <location>
        <begin position="9"/>
        <end position="177"/>
    </location>
</feature>
<dbReference type="Proteomes" id="UP000178017">
    <property type="component" value="Unassembled WGS sequence"/>
</dbReference>
<evidence type="ECO:0000313" key="6">
    <source>
        <dbReference type="EMBL" id="OGE65440.1"/>
    </source>
</evidence>
<dbReference type="PANTHER" id="PTHR43179">
    <property type="entry name" value="RHAMNOSYLTRANSFERASE WBBL"/>
    <property type="match status" value="1"/>
</dbReference>
<keyword evidence="3" id="KW-0808">Transferase</keyword>
<protein>
    <recommendedName>
        <fullName evidence="5">Glycosyltransferase 2-like domain-containing protein</fullName>
    </recommendedName>
</protein>
<dbReference type="SUPFAM" id="SSF53448">
    <property type="entry name" value="Nucleotide-diphospho-sugar transferases"/>
    <property type="match status" value="1"/>
</dbReference>
<keyword evidence="2" id="KW-0328">Glycosyltransferase</keyword>
<proteinExistence type="inferred from homology"/>
<dbReference type="InterPro" id="IPR001173">
    <property type="entry name" value="Glyco_trans_2-like"/>
</dbReference>
<evidence type="ECO:0000313" key="7">
    <source>
        <dbReference type="Proteomes" id="UP000178017"/>
    </source>
</evidence>
<dbReference type="CDD" id="cd04186">
    <property type="entry name" value="GT_2_like_c"/>
    <property type="match status" value="1"/>
</dbReference>
<comment type="caution">
    <text evidence="6">The sequence shown here is derived from an EMBL/GenBank/DDBJ whole genome shotgun (WGS) entry which is preliminary data.</text>
</comment>
<feature type="transmembrane region" description="Helical" evidence="4">
    <location>
        <begin position="252"/>
        <end position="271"/>
    </location>
</feature>
<reference evidence="6 7" key="1">
    <citation type="journal article" date="2016" name="Nat. Commun.">
        <title>Thousands of microbial genomes shed light on interconnected biogeochemical processes in an aquifer system.</title>
        <authorList>
            <person name="Anantharaman K."/>
            <person name="Brown C.T."/>
            <person name="Hug L.A."/>
            <person name="Sharon I."/>
            <person name="Castelle C.J."/>
            <person name="Probst A.J."/>
            <person name="Thomas B.C."/>
            <person name="Singh A."/>
            <person name="Wilkins M.J."/>
            <person name="Karaoz U."/>
            <person name="Brodie E.L."/>
            <person name="Williams K.H."/>
            <person name="Hubbard S.S."/>
            <person name="Banfield J.F."/>
        </authorList>
    </citation>
    <scope>NUCLEOTIDE SEQUENCE [LARGE SCALE GENOMIC DNA]</scope>
</reference>
<sequence length="307" mass="35479">MSSSGRLVSVIIPTYNSWNTLQACIKSIYQQSLKPLEIIVVNNASTDNTTKKITKDFPQVKFMTLNYNLGVTGGRNIGIDQSSKRSDYLLFFDHDMVADKKMLENLVAAVKSNKAVGITTPKIYYNRDRKRIWAAGTNINLWTGQILFRGGRDVGQYEKIEEVQVAPAAILVKRAVLKKVTRFDNRYFATYEDTDFCFRAKKNGFVTLYSPNAIAYHNISPLKKDERVRLISRSFWIGRNRVIFMRDFGKNFYIFLFFSPVYLIYFAVICFKEKNFTGFMQFCRGYMEGVTSPRRYGNILKTNKDLN</sequence>
<dbReference type="AlphaFoldDB" id="A0A1F5MJG4"/>
<keyword evidence="4" id="KW-1133">Transmembrane helix</keyword>
<evidence type="ECO:0000256" key="4">
    <source>
        <dbReference type="SAM" id="Phobius"/>
    </source>
</evidence>
<name>A0A1F5MJG4_9BACT</name>
<evidence type="ECO:0000256" key="1">
    <source>
        <dbReference type="ARBA" id="ARBA00006739"/>
    </source>
</evidence>
<dbReference type="PROSITE" id="PS51257">
    <property type="entry name" value="PROKAR_LIPOPROTEIN"/>
    <property type="match status" value="1"/>
</dbReference>
<evidence type="ECO:0000259" key="5">
    <source>
        <dbReference type="Pfam" id="PF00535"/>
    </source>
</evidence>
<dbReference type="GO" id="GO:0016757">
    <property type="term" value="F:glycosyltransferase activity"/>
    <property type="evidence" value="ECO:0007669"/>
    <property type="project" value="UniProtKB-KW"/>
</dbReference>
<keyword evidence="4" id="KW-0812">Transmembrane</keyword>